<accession>A0A2S2QET8</accession>
<proteinExistence type="predicted"/>
<reference evidence="1" key="1">
    <citation type="submission" date="2018-04" db="EMBL/GenBank/DDBJ databases">
        <title>Transcriptome assembly of Sipha flava.</title>
        <authorList>
            <person name="Scully E.D."/>
            <person name="Geib S.M."/>
            <person name="Palmer N.A."/>
            <person name="Koch K."/>
            <person name="Bradshaw J."/>
            <person name="Heng-Moss T."/>
            <person name="Sarath G."/>
        </authorList>
    </citation>
    <scope>NUCLEOTIDE SEQUENCE</scope>
</reference>
<sequence>MDVNPNENTLTEIQDIFVELDFNLEEFLHIDGLLETQQIHYSATSMIENECEKDKDNDENQYEEPENLVKDYKTAICYLEELQTFSFTVSNSELFLNLT</sequence>
<protein>
    <submittedName>
        <fullName evidence="1">Uncharacterized protein</fullName>
    </submittedName>
</protein>
<dbReference type="EMBL" id="GGMS01007045">
    <property type="protein sequence ID" value="MBY76248.1"/>
    <property type="molecule type" value="Transcribed_RNA"/>
</dbReference>
<dbReference type="AlphaFoldDB" id="A0A2S2QET8"/>
<gene>
    <name evidence="1" type="ORF">g.55549</name>
</gene>
<evidence type="ECO:0000313" key="1">
    <source>
        <dbReference type="EMBL" id="MBY76248.1"/>
    </source>
</evidence>
<name>A0A2S2QET8_9HEMI</name>
<organism evidence="1">
    <name type="scientific">Sipha flava</name>
    <name type="common">yellow sugarcane aphid</name>
    <dbReference type="NCBI Taxonomy" id="143950"/>
    <lineage>
        <taxon>Eukaryota</taxon>
        <taxon>Metazoa</taxon>
        <taxon>Ecdysozoa</taxon>
        <taxon>Arthropoda</taxon>
        <taxon>Hexapoda</taxon>
        <taxon>Insecta</taxon>
        <taxon>Pterygota</taxon>
        <taxon>Neoptera</taxon>
        <taxon>Paraneoptera</taxon>
        <taxon>Hemiptera</taxon>
        <taxon>Sternorrhyncha</taxon>
        <taxon>Aphidomorpha</taxon>
        <taxon>Aphidoidea</taxon>
        <taxon>Aphididae</taxon>
        <taxon>Sipha</taxon>
    </lineage>
</organism>